<dbReference type="GO" id="GO:0051536">
    <property type="term" value="F:iron-sulfur cluster binding"/>
    <property type="evidence" value="ECO:0007669"/>
    <property type="project" value="UniProtKB-KW"/>
</dbReference>
<evidence type="ECO:0000256" key="2">
    <source>
        <dbReference type="ARBA" id="ARBA00023004"/>
    </source>
</evidence>
<organism evidence="5 6">
    <name type="scientific">Candidatus Falkowbacteria bacterium RBG_13_39_14</name>
    <dbReference type="NCBI Taxonomy" id="1797985"/>
    <lineage>
        <taxon>Bacteria</taxon>
        <taxon>Candidatus Falkowiibacteriota</taxon>
    </lineage>
</organism>
<keyword evidence="3" id="KW-0411">Iron-sulfur</keyword>
<dbReference type="PROSITE" id="PS00198">
    <property type="entry name" value="4FE4S_FER_1"/>
    <property type="match status" value="1"/>
</dbReference>
<keyword evidence="2" id="KW-0408">Iron</keyword>
<name>A0A1F5S5S7_9BACT</name>
<dbReference type="GO" id="GO:0046872">
    <property type="term" value="F:metal ion binding"/>
    <property type="evidence" value="ECO:0007669"/>
    <property type="project" value="UniProtKB-KW"/>
</dbReference>
<dbReference type="InterPro" id="IPR017900">
    <property type="entry name" value="4Fe4S_Fe_S_CS"/>
</dbReference>
<evidence type="ECO:0000259" key="4">
    <source>
        <dbReference type="PROSITE" id="PS51379"/>
    </source>
</evidence>
<accession>A0A1F5S5S7</accession>
<sequence>MKNGKCSGACCSGECDGCIDVCPAGAISKEKGFITVDEAKCIGCGACVSVCEHDAIKIE</sequence>
<dbReference type="InterPro" id="IPR017896">
    <property type="entry name" value="4Fe4S_Fe-S-bd"/>
</dbReference>
<dbReference type="Proteomes" id="UP000178323">
    <property type="component" value="Unassembled WGS sequence"/>
</dbReference>
<reference evidence="5 6" key="1">
    <citation type="journal article" date="2016" name="Nat. Commun.">
        <title>Thousands of microbial genomes shed light on interconnected biogeochemical processes in an aquifer system.</title>
        <authorList>
            <person name="Anantharaman K."/>
            <person name="Brown C.T."/>
            <person name="Hug L.A."/>
            <person name="Sharon I."/>
            <person name="Castelle C.J."/>
            <person name="Probst A.J."/>
            <person name="Thomas B.C."/>
            <person name="Singh A."/>
            <person name="Wilkins M.J."/>
            <person name="Karaoz U."/>
            <person name="Brodie E.L."/>
            <person name="Williams K.H."/>
            <person name="Hubbard S.S."/>
            <person name="Banfield J.F."/>
        </authorList>
    </citation>
    <scope>NUCLEOTIDE SEQUENCE [LARGE SCALE GENOMIC DNA]</scope>
</reference>
<evidence type="ECO:0000256" key="3">
    <source>
        <dbReference type="ARBA" id="ARBA00023014"/>
    </source>
</evidence>
<dbReference type="Pfam" id="PF00037">
    <property type="entry name" value="Fer4"/>
    <property type="match status" value="1"/>
</dbReference>
<dbReference type="EMBL" id="MFFS01000052">
    <property type="protein sequence ID" value="OGF21783.1"/>
    <property type="molecule type" value="Genomic_DNA"/>
</dbReference>
<dbReference type="AlphaFoldDB" id="A0A1F5S5S7"/>
<dbReference type="SUPFAM" id="SSF54862">
    <property type="entry name" value="4Fe-4S ferredoxins"/>
    <property type="match status" value="1"/>
</dbReference>
<gene>
    <name evidence="5" type="ORF">A2Y83_05335</name>
</gene>
<proteinExistence type="predicted"/>
<dbReference type="Gene3D" id="3.30.70.20">
    <property type="match status" value="1"/>
</dbReference>
<protein>
    <recommendedName>
        <fullName evidence="4">4Fe-4S ferredoxin-type domain-containing protein</fullName>
    </recommendedName>
</protein>
<keyword evidence="1" id="KW-0479">Metal-binding</keyword>
<evidence type="ECO:0000256" key="1">
    <source>
        <dbReference type="ARBA" id="ARBA00022723"/>
    </source>
</evidence>
<dbReference type="PROSITE" id="PS51379">
    <property type="entry name" value="4FE4S_FER_2"/>
    <property type="match status" value="1"/>
</dbReference>
<comment type="caution">
    <text evidence="5">The sequence shown here is derived from an EMBL/GenBank/DDBJ whole genome shotgun (WGS) entry which is preliminary data.</text>
</comment>
<feature type="domain" description="4Fe-4S ferredoxin-type" evidence="4">
    <location>
        <begin position="32"/>
        <end position="59"/>
    </location>
</feature>
<evidence type="ECO:0000313" key="6">
    <source>
        <dbReference type="Proteomes" id="UP000178323"/>
    </source>
</evidence>
<evidence type="ECO:0000313" key="5">
    <source>
        <dbReference type="EMBL" id="OGF21783.1"/>
    </source>
</evidence>